<organism evidence="14 15">
    <name type="scientific">Oryzomicrobium terrae</name>
    <dbReference type="NCBI Taxonomy" id="1735038"/>
    <lineage>
        <taxon>Bacteria</taxon>
        <taxon>Pseudomonadati</taxon>
        <taxon>Pseudomonadota</taxon>
        <taxon>Betaproteobacteria</taxon>
        <taxon>Rhodocyclales</taxon>
        <taxon>Rhodocyclaceae</taxon>
        <taxon>Oryzomicrobium</taxon>
    </lineage>
</organism>
<comment type="catalytic activity">
    <reaction evidence="9">
        <text>ATP + H2O = ADP + phosphate + H(+)</text>
        <dbReference type="Rhea" id="RHEA:13065"/>
        <dbReference type="ChEBI" id="CHEBI:15377"/>
        <dbReference type="ChEBI" id="CHEBI:15378"/>
        <dbReference type="ChEBI" id="CHEBI:30616"/>
        <dbReference type="ChEBI" id="CHEBI:43474"/>
        <dbReference type="ChEBI" id="CHEBI:456216"/>
        <dbReference type="EC" id="5.6.2.4"/>
    </reaction>
</comment>
<evidence type="ECO:0000313" key="14">
    <source>
        <dbReference type="EMBL" id="QEL64491.1"/>
    </source>
</evidence>
<evidence type="ECO:0000256" key="8">
    <source>
        <dbReference type="ARBA" id="ARBA00034923"/>
    </source>
</evidence>
<dbReference type="GO" id="GO:0000725">
    <property type="term" value="P:recombinational repair"/>
    <property type="evidence" value="ECO:0007669"/>
    <property type="project" value="TreeGrafter"/>
</dbReference>
<dbReference type="Pfam" id="PF13361">
    <property type="entry name" value="UvrD_C"/>
    <property type="match status" value="1"/>
</dbReference>
<feature type="compositionally biased region" description="Basic and acidic residues" evidence="11">
    <location>
        <begin position="570"/>
        <end position="581"/>
    </location>
</feature>
<name>A0A5C1E6E9_9RHOO</name>
<feature type="binding site" evidence="10">
    <location>
        <begin position="21"/>
        <end position="28"/>
    </location>
    <ligand>
        <name>ATP</name>
        <dbReference type="ChEBI" id="CHEBI:30616"/>
    </ligand>
</feature>
<dbReference type="KEGG" id="otr:OTERR_10150"/>
<evidence type="ECO:0000256" key="3">
    <source>
        <dbReference type="ARBA" id="ARBA00022806"/>
    </source>
</evidence>
<dbReference type="GO" id="GO:0005829">
    <property type="term" value="C:cytosol"/>
    <property type="evidence" value="ECO:0007669"/>
    <property type="project" value="TreeGrafter"/>
</dbReference>
<gene>
    <name evidence="14" type="primary">addA</name>
    <name evidence="14" type="ORF">OTERR_10150</name>
</gene>
<evidence type="ECO:0000256" key="7">
    <source>
        <dbReference type="ARBA" id="ARBA00034808"/>
    </source>
</evidence>
<dbReference type="AlphaFoldDB" id="A0A5C1E6E9"/>
<evidence type="ECO:0000256" key="2">
    <source>
        <dbReference type="ARBA" id="ARBA00022801"/>
    </source>
</evidence>
<dbReference type="GO" id="GO:0005524">
    <property type="term" value="F:ATP binding"/>
    <property type="evidence" value="ECO:0007669"/>
    <property type="project" value="UniProtKB-UniRule"/>
</dbReference>
<feature type="region of interest" description="Disordered" evidence="11">
    <location>
        <begin position="543"/>
        <end position="581"/>
    </location>
</feature>
<keyword evidence="2 10" id="KW-0378">Hydrolase</keyword>
<feature type="region of interest" description="Disordered" evidence="11">
    <location>
        <begin position="826"/>
        <end position="851"/>
    </location>
</feature>
<dbReference type="PANTHER" id="PTHR11070">
    <property type="entry name" value="UVRD / RECB / PCRA DNA HELICASE FAMILY MEMBER"/>
    <property type="match status" value="1"/>
</dbReference>
<dbReference type="Gene3D" id="1.10.486.10">
    <property type="entry name" value="PCRA, domain 4"/>
    <property type="match status" value="1"/>
</dbReference>
<feature type="domain" description="UvrD-like helicase ATP-binding" evidence="12">
    <location>
        <begin position="1"/>
        <end position="498"/>
    </location>
</feature>
<evidence type="ECO:0000256" key="9">
    <source>
        <dbReference type="ARBA" id="ARBA00048988"/>
    </source>
</evidence>
<dbReference type="PROSITE" id="PS51198">
    <property type="entry name" value="UVRD_HELICASE_ATP_BIND"/>
    <property type="match status" value="1"/>
</dbReference>
<dbReference type="GO" id="GO:0033202">
    <property type="term" value="C:DNA helicase complex"/>
    <property type="evidence" value="ECO:0007669"/>
    <property type="project" value="TreeGrafter"/>
</dbReference>
<dbReference type="PANTHER" id="PTHR11070:SF2">
    <property type="entry name" value="ATP-DEPENDENT DNA HELICASE SRS2"/>
    <property type="match status" value="1"/>
</dbReference>
<comment type="catalytic activity">
    <reaction evidence="6">
        <text>Couples ATP hydrolysis with the unwinding of duplex DNA by translocating in the 3'-5' direction.</text>
        <dbReference type="EC" id="5.6.2.4"/>
    </reaction>
</comment>
<dbReference type="Proteomes" id="UP000323671">
    <property type="component" value="Chromosome"/>
</dbReference>
<evidence type="ECO:0000259" key="13">
    <source>
        <dbReference type="PROSITE" id="PS51217"/>
    </source>
</evidence>
<evidence type="ECO:0000256" key="10">
    <source>
        <dbReference type="PROSITE-ProRule" id="PRU00560"/>
    </source>
</evidence>
<dbReference type="Pfam" id="PF00580">
    <property type="entry name" value="UvrD-helicase"/>
    <property type="match status" value="2"/>
</dbReference>
<dbReference type="InterPro" id="IPR000212">
    <property type="entry name" value="DNA_helicase_UvrD/REP"/>
</dbReference>
<dbReference type="Pfam" id="PF12705">
    <property type="entry name" value="PDDEXK_1"/>
    <property type="match status" value="1"/>
</dbReference>
<evidence type="ECO:0000256" key="11">
    <source>
        <dbReference type="SAM" id="MobiDB-lite"/>
    </source>
</evidence>
<evidence type="ECO:0000256" key="6">
    <source>
        <dbReference type="ARBA" id="ARBA00034617"/>
    </source>
</evidence>
<keyword evidence="5" id="KW-0413">Isomerase</keyword>
<dbReference type="InterPro" id="IPR038726">
    <property type="entry name" value="PDDEXK_AddAB-type"/>
</dbReference>
<dbReference type="EC" id="5.6.2.4" evidence="7"/>
<dbReference type="InterPro" id="IPR027417">
    <property type="entry name" value="P-loop_NTPase"/>
</dbReference>
<dbReference type="InterPro" id="IPR014016">
    <property type="entry name" value="UvrD-like_ATP-bd"/>
</dbReference>
<dbReference type="GO" id="GO:0043138">
    <property type="term" value="F:3'-5' DNA helicase activity"/>
    <property type="evidence" value="ECO:0007669"/>
    <property type="project" value="UniProtKB-EC"/>
</dbReference>
<evidence type="ECO:0000313" key="15">
    <source>
        <dbReference type="Proteomes" id="UP000323671"/>
    </source>
</evidence>
<evidence type="ECO:0000256" key="4">
    <source>
        <dbReference type="ARBA" id="ARBA00022840"/>
    </source>
</evidence>
<evidence type="ECO:0000256" key="5">
    <source>
        <dbReference type="ARBA" id="ARBA00023235"/>
    </source>
</evidence>
<dbReference type="Gene3D" id="3.40.50.300">
    <property type="entry name" value="P-loop containing nucleotide triphosphate hydrolases"/>
    <property type="match status" value="4"/>
</dbReference>
<keyword evidence="15" id="KW-1185">Reference proteome</keyword>
<evidence type="ECO:0000259" key="12">
    <source>
        <dbReference type="PROSITE" id="PS51198"/>
    </source>
</evidence>
<protein>
    <recommendedName>
        <fullName evidence="7">DNA 3'-5' helicase</fullName>
        <ecNumber evidence="7">5.6.2.4</ecNumber>
    </recommendedName>
    <alternativeName>
        <fullName evidence="8">DNA 3'-5' helicase II</fullName>
    </alternativeName>
</protein>
<feature type="domain" description="UvrD-like helicase C-terminal" evidence="13">
    <location>
        <begin position="548"/>
        <end position="863"/>
    </location>
</feature>
<evidence type="ECO:0000256" key="1">
    <source>
        <dbReference type="ARBA" id="ARBA00022741"/>
    </source>
</evidence>
<dbReference type="EMBL" id="CP022579">
    <property type="protein sequence ID" value="QEL64491.1"/>
    <property type="molecule type" value="Genomic_DNA"/>
</dbReference>
<dbReference type="GO" id="GO:0003677">
    <property type="term" value="F:DNA binding"/>
    <property type="evidence" value="ECO:0007669"/>
    <property type="project" value="InterPro"/>
</dbReference>
<dbReference type="GO" id="GO:0016887">
    <property type="term" value="F:ATP hydrolysis activity"/>
    <property type="evidence" value="ECO:0007669"/>
    <property type="project" value="RHEA"/>
</dbReference>
<reference evidence="14 15" key="1">
    <citation type="submission" date="2017-07" db="EMBL/GenBank/DDBJ databases">
        <title>Complete genome sequence of Oryzomicrobium terrae TPP412.</title>
        <authorList>
            <person name="Chiu L.-W."/>
            <person name="Lo K.-J."/>
            <person name="Tsai Y.-M."/>
            <person name="Lin S.-S."/>
            <person name="Kuo C.-H."/>
            <person name="Liu C.-T."/>
        </authorList>
    </citation>
    <scope>NUCLEOTIDE SEQUENCE [LARGE SCALE GENOMIC DNA]</scope>
    <source>
        <strain evidence="14 15">TPP412</strain>
    </source>
</reference>
<keyword evidence="4 10" id="KW-0067">ATP-binding</keyword>
<sequence>MTTDDLIRQALDPRRSVVVEACAGSGKTWLLASRILRLLLAGVAPSEILAITFTRKAAREIEERVRGWLRDMAVADDATLARFLAERAVPIPAADQQQAQADALLSRARGLYEAVLAAEPGLSVHTFHGWFLQLAASAPLTAGCAGVSLADAPARLLAEVWEAFAEEQGAAPDTPVAQAFLRLLAEQGGEGAYALMADLAGRRAEWMTLVGEDEDESLAEGDPDGGAPLAAERALTALLPALNLDQPPAPDDAYAALFAPGWNLEWQALLGALEAGTAKEQDQAAVLRQALEECDPARRFELLCAMSLTKEGAPLARKPSAASAKRLGSEAAAEAFVARHYRLCEDLLACRARLANAACYAFNSDVALVGAAFLDALERHKAARGVIDFVDAEWRVAKLLADDTQAAFLQARLDARYRHILLDEFQDTNPLQWAILRGWLAAYPEGEVAPQVFLVGDPKQSIYRFRRAEPRLFAAAADFLEQHFHAVRLAQDRTRRNAPAIIAGVNALFAAEPLFTPFRDQESLAGALPGRIELLPLVADEAAEAEGGEQGGEGVGSAANATAGAPPLRDPLRQPEELVEDSRREREARLLAATIAQAAGRWAVYPQGAGGPVRSARYGDFLILSRTRRGFAPVEAALRAAGIPYVAASRGGLLGTLEARDLAALIAFLVLPADDLALAQVLRSPLFDFSDADLLAVSRTGGGPWWLRLKRLVQGEAGDVPGDAGRDGREESAPADAAALPRRRRAVVLLGRWRRAALELPAHDLLDRIFHEGEVLTRYRACVGEAAYGAVAANLQAVLQLALDQGGGRYPSLPRFLDALRELAEADPEEAPDEGELDEANGTGNTGTDGGRVRLLTVHAAKGLEAPFVWLVDANAPGGGRANSAGWAVEWPPEAEAPAWLAAWRSDDRKHSALTAWFDQEKALAEREALNLLYVAITRAKQGFFASGIVPKRTVNAPTPYSRIEGALRRLGALAEEAEAGQGAAYGAALDGDFATPSPEPRAPIGSPGSPLEDARPALLSTVPLPAAPIGERRAEQGEAERYGTALHAALEALSDGLPLPQSADPLLARAYAAGAKLFAHPDLAPFFDPARYKRAWNELEMGLPDGSVLRADRVVETSDTVWVVDYKSGTADTPRLADYRAQVRGYCSTLAALFPLPVRGALIFADATVVEV</sequence>
<dbReference type="InterPro" id="IPR014017">
    <property type="entry name" value="DNA_helicase_UvrD-like_C"/>
</dbReference>
<keyword evidence="1 10" id="KW-0547">Nucleotide-binding</keyword>
<dbReference type="SUPFAM" id="SSF52540">
    <property type="entry name" value="P-loop containing nucleoside triphosphate hydrolases"/>
    <property type="match status" value="1"/>
</dbReference>
<dbReference type="PROSITE" id="PS51217">
    <property type="entry name" value="UVRD_HELICASE_CTER"/>
    <property type="match status" value="1"/>
</dbReference>
<feature type="compositionally biased region" description="Acidic residues" evidence="11">
    <location>
        <begin position="826"/>
        <end position="839"/>
    </location>
</feature>
<dbReference type="RefSeq" id="WP_149425060.1">
    <property type="nucleotide sequence ID" value="NZ_CP022579.1"/>
</dbReference>
<proteinExistence type="predicted"/>
<feature type="region of interest" description="Disordered" evidence="11">
    <location>
        <begin position="989"/>
        <end position="1016"/>
    </location>
</feature>
<accession>A0A5C1E6E9</accession>
<keyword evidence="3 10" id="KW-0347">Helicase</keyword>